<feature type="transmembrane region" description="Helical" evidence="1">
    <location>
        <begin position="133"/>
        <end position="155"/>
    </location>
</feature>
<dbReference type="RefSeq" id="WP_046503827.1">
    <property type="nucleotide sequence ID" value="NZ_LN831776.1"/>
</dbReference>
<keyword evidence="1" id="KW-0812">Transmembrane</keyword>
<feature type="transmembrane region" description="Helical" evidence="1">
    <location>
        <begin position="18"/>
        <end position="39"/>
    </location>
</feature>
<dbReference type="EMBL" id="LN831776">
    <property type="protein sequence ID" value="CQR55966.1"/>
    <property type="molecule type" value="Genomic_DNA"/>
</dbReference>
<accession>A0A0E4HBE2</accession>
<dbReference type="PATRIC" id="fig|1073571.4.peg.3813"/>
<protein>
    <submittedName>
        <fullName evidence="2">Putative membrane protein</fullName>
    </submittedName>
</protein>
<organism evidence="2 3">
    <name type="scientific">Paenibacillus riograndensis SBR5</name>
    <dbReference type="NCBI Taxonomy" id="1073571"/>
    <lineage>
        <taxon>Bacteria</taxon>
        <taxon>Bacillati</taxon>
        <taxon>Bacillota</taxon>
        <taxon>Bacilli</taxon>
        <taxon>Bacillales</taxon>
        <taxon>Paenibacillaceae</taxon>
        <taxon>Paenibacillus</taxon>
        <taxon>Paenibacillus sonchi group</taxon>
    </lineage>
</organism>
<evidence type="ECO:0000313" key="3">
    <source>
        <dbReference type="Proteomes" id="UP000033163"/>
    </source>
</evidence>
<keyword evidence="1" id="KW-0472">Membrane</keyword>
<feature type="transmembrane region" description="Helical" evidence="1">
    <location>
        <begin position="162"/>
        <end position="180"/>
    </location>
</feature>
<evidence type="ECO:0000313" key="2">
    <source>
        <dbReference type="EMBL" id="CQR55966.1"/>
    </source>
</evidence>
<feature type="transmembrane region" description="Helical" evidence="1">
    <location>
        <begin position="91"/>
        <end position="113"/>
    </location>
</feature>
<feature type="transmembrane region" description="Helical" evidence="1">
    <location>
        <begin position="200"/>
        <end position="221"/>
    </location>
</feature>
<name>A0A0E4HBE2_9BACL</name>
<evidence type="ECO:0000256" key="1">
    <source>
        <dbReference type="SAM" id="Phobius"/>
    </source>
</evidence>
<feature type="transmembrane region" description="Helical" evidence="1">
    <location>
        <begin position="51"/>
        <end position="70"/>
    </location>
</feature>
<keyword evidence="1" id="KW-1133">Transmembrane helix</keyword>
<dbReference type="Proteomes" id="UP000033163">
    <property type="component" value="Chromosome I"/>
</dbReference>
<reference evidence="3" key="1">
    <citation type="submission" date="2015-03" db="EMBL/GenBank/DDBJ databases">
        <authorList>
            <person name="Wibberg D."/>
        </authorList>
    </citation>
    <scope>NUCLEOTIDE SEQUENCE [LARGE SCALE GENOMIC DNA]</scope>
</reference>
<proteinExistence type="predicted"/>
<gene>
    <name evidence="2" type="ORF">PRIO_3563</name>
</gene>
<dbReference type="KEGG" id="pri:PRIO_3563"/>
<dbReference type="HOGENOM" id="CLU_1218800_0_0_9"/>
<dbReference type="AlphaFoldDB" id="A0A0E4HBE2"/>
<sequence length="227" mass="25304">MGTLTVHLVATYRQLKMYIWFILMIIVLGRTAELIVTTLTDSRGVSRLSETNMLILLLPLMAIALPLSYFKRIVHLGASRKQYFQGLHAVFAVWAAAVALINSLWITLQIHVFHNYASAVDLVDAFHWNDFGFAGSFLYQTAFYLMSMALLSTLVSGFSNPVGWLLSALILTAIPVGTAIPSLRIHIASFFKILLLNDSLLLGVGFNLLLYLLFAAGGWLFTRVRVH</sequence>